<dbReference type="AlphaFoldDB" id="A0A2G8T542"/>
<dbReference type="InterPro" id="IPR009409">
    <property type="entry name" value="DUF1059"/>
</dbReference>
<comment type="caution">
    <text evidence="1">The sequence shown here is derived from an EMBL/GenBank/DDBJ whole genome shotgun (WGS) entry which is preliminary data.</text>
</comment>
<dbReference type="EMBL" id="PDOB01000003">
    <property type="protein sequence ID" value="PIL41177.1"/>
    <property type="molecule type" value="Genomic_DNA"/>
</dbReference>
<evidence type="ECO:0008006" key="3">
    <source>
        <dbReference type="Google" id="ProtNLM"/>
    </source>
</evidence>
<organism evidence="1 2">
    <name type="scientific">Massilia psychrophila</name>
    <dbReference type="NCBI Taxonomy" id="1603353"/>
    <lineage>
        <taxon>Bacteria</taxon>
        <taxon>Pseudomonadati</taxon>
        <taxon>Pseudomonadota</taxon>
        <taxon>Betaproteobacteria</taxon>
        <taxon>Burkholderiales</taxon>
        <taxon>Oxalobacteraceae</taxon>
        <taxon>Telluria group</taxon>
        <taxon>Massilia</taxon>
    </lineage>
</organism>
<dbReference type="RefSeq" id="WP_099914622.1">
    <property type="nucleotide sequence ID" value="NZ_BMHS01000004.1"/>
</dbReference>
<dbReference type="Pfam" id="PF06348">
    <property type="entry name" value="DUF1059"/>
    <property type="match status" value="1"/>
</dbReference>
<evidence type="ECO:0000313" key="2">
    <source>
        <dbReference type="Proteomes" id="UP000228593"/>
    </source>
</evidence>
<sequence>MTRKYIDCREIPGESRCTVTIAADSEQALVAVALQHAVARHGHQDTPKLRQQLTAAINTGAPSA</sequence>
<name>A0A2G8T542_9BURK</name>
<evidence type="ECO:0000313" key="1">
    <source>
        <dbReference type="EMBL" id="PIL41177.1"/>
    </source>
</evidence>
<protein>
    <recommendedName>
        <fullName evidence="3">DUF1059 domain-containing protein</fullName>
    </recommendedName>
</protein>
<keyword evidence="2" id="KW-1185">Reference proteome</keyword>
<reference evidence="1 2" key="1">
    <citation type="submission" date="2017-10" db="EMBL/GenBank/DDBJ databases">
        <title>Massilia psychrophilum sp. nov., a novel purple-pigmented bacterium isolated from Tianshan glacier, Xinjiang Municipality, China.</title>
        <authorList>
            <person name="Wang H."/>
        </authorList>
    </citation>
    <scope>NUCLEOTIDE SEQUENCE [LARGE SCALE GENOMIC DNA]</scope>
    <source>
        <strain evidence="1 2">JCM 30813</strain>
    </source>
</reference>
<proteinExistence type="predicted"/>
<dbReference type="Proteomes" id="UP000228593">
    <property type="component" value="Unassembled WGS sequence"/>
</dbReference>
<gene>
    <name evidence="1" type="ORF">CR103_03515</name>
</gene>
<accession>A0A2G8T542</accession>